<sequence>MLKLRIEAKLFYQKEVGNGRHISFWFDTWLMRGPLWDLLGLRGIIDMGVSRYVTLEDVGRNSRRRRRHRTDLLNDIEGELSIIVSKLRPEKEDVSIWRGKSGFKKTFYSHETWLLLRESKPKFTWACGVWFPQHKPKYAFIIWLSMKNILSTLNRVAKWSQGVVTTCILCKAAIETRSHLFFDCGYSSQI</sequence>
<dbReference type="Pfam" id="PF13966">
    <property type="entry name" value="zf-RVT"/>
    <property type="match status" value="1"/>
</dbReference>
<reference evidence="2" key="1">
    <citation type="journal article" date="2019" name="Database">
        <title>The radish genome database (RadishGD): an integrated information resource for radish genomics.</title>
        <authorList>
            <person name="Yu H.J."/>
            <person name="Baek S."/>
            <person name="Lee Y.J."/>
            <person name="Cho A."/>
            <person name="Mun J.H."/>
        </authorList>
    </citation>
    <scope>NUCLEOTIDE SEQUENCE [LARGE SCALE GENOMIC DNA]</scope>
    <source>
        <strain evidence="2">cv. WK10039</strain>
    </source>
</reference>
<dbReference type="InterPro" id="IPR026960">
    <property type="entry name" value="RVT-Znf"/>
</dbReference>
<evidence type="ECO:0000313" key="2">
    <source>
        <dbReference type="Proteomes" id="UP000504610"/>
    </source>
</evidence>
<evidence type="ECO:0000259" key="1">
    <source>
        <dbReference type="Pfam" id="PF13966"/>
    </source>
</evidence>
<dbReference type="Proteomes" id="UP000504610">
    <property type="component" value="Chromosome 8"/>
</dbReference>
<reference evidence="3" key="2">
    <citation type="submission" date="2025-08" db="UniProtKB">
        <authorList>
            <consortium name="RefSeq"/>
        </authorList>
    </citation>
    <scope>IDENTIFICATION</scope>
    <source>
        <tissue evidence="3">Leaf</tissue>
    </source>
</reference>
<evidence type="ECO:0000313" key="3">
    <source>
        <dbReference type="RefSeq" id="XP_018448790.1"/>
    </source>
</evidence>
<dbReference type="KEGG" id="rsz:108820333"/>
<dbReference type="GeneID" id="108820333"/>
<dbReference type="RefSeq" id="XP_018448790.1">
    <property type="nucleotide sequence ID" value="XM_018593288.1"/>
</dbReference>
<dbReference type="AlphaFoldDB" id="A0A6J0KLQ2"/>
<gene>
    <name evidence="3" type="primary">LOC108820333</name>
</gene>
<feature type="domain" description="Reverse transcriptase zinc-binding" evidence="1">
    <location>
        <begin position="107"/>
        <end position="189"/>
    </location>
</feature>
<organism evidence="2 3">
    <name type="scientific">Raphanus sativus</name>
    <name type="common">Radish</name>
    <name type="synonym">Raphanus raphanistrum var. sativus</name>
    <dbReference type="NCBI Taxonomy" id="3726"/>
    <lineage>
        <taxon>Eukaryota</taxon>
        <taxon>Viridiplantae</taxon>
        <taxon>Streptophyta</taxon>
        <taxon>Embryophyta</taxon>
        <taxon>Tracheophyta</taxon>
        <taxon>Spermatophyta</taxon>
        <taxon>Magnoliopsida</taxon>
        <taxon>eudicotyledons</taxon>
        <taxon>Gunneridae</taxon>
        <taxon>Pentapetalae</taxon>
        <taxon>rosids</taxon>
        <taxon>malvids</taxon>
        <taxon>Brassicales</taxon>
        <taxon>Brassicaceae</taxon>
        <taxon>Brassiceae</taxon>
        <taxon>Raphanus</taxon>
    </lineage>
</organism>
<name>A0A6J0KLQ2_RAPSA</name>
<protein>
    <submittedName>
        <fullName evidence="3">Uncharacterized protein LOC108820333</fullName>
    </submittedName>
</protein>
<proteinExistence type="predicted"/>
<accession>A0A6J0KLQ2</accession>
<keyword evidence="2" id="KW-1185">Reference proteome</keyword>
<dbReference type="OrthoDB" id="1748554at2759"/>